<dbReference type="GO" id="GO:0035804">
    <property type="term" value="F:structural constituent of egg coat"/>
    <property type="evidence" value="ECO:0007669"/>
    <property type="project" value="TreeGrafter"/>
</dbReference>
<dbReference type="GO" id="GO:0035805">
    <property type="term" value="C:egg coat"/>
    <property type="evidence" value="ECO:0007669"/>
    <property type="project" value="TreeGrafter"/>
</dbReference>
<dbReference type="PROSITE" id="PS51448">
    <property type="entry name" value="P_TREFOIL_2"/>
    <property type="match status" value="2"/>
</dbReference>
<dbReference type="GO" id="GO:0007339">
    <property type="term" value="P:binding of sperm to zona pellucida"/>
    <property type="evidence" value="ECO:0007669"/>
    <property type="project" value="TreeGrafter"/>
</dbReference>
<feature type="signal peptide" evidence="3">
    <location>
        <begin position="1"/>
        <end position="17"/>
    </location>
</feature>
<organism evidence="5 6">
    <name type="scientific">Sinocyclocheilus anshuiensis</name>
    <dbReference type="NCBI Taxonomy" id="1608454"/>
    <lineage>
        <taxon>Eukaryota</taxon>
        <taxon>Metazoa</taxon>
        <taxon>Chordata</taxon>
        <taxon>Craniata</taxon>
        <taxon>Vertebrata</taxon>
        <taxon>Euteleostomi</taxon>
        <taxon>Actinopterygii</taxon>
        <taxon>Neopterygii</taxon>
        <taxon>Teleostei</taxon>
        <taxon>Ostariophysi</taxon>
        <taxon>Cypriniformes</taxon>
        <taxon>Cyprinidae</taxon>
        <taxon>Cyprininae</taxon>
        <taxon>Sinocyclocheilus</taxon>
    </lineage>
</organism>
<evidence type="ECO:0000313" key="5">
    <source>
        <dbReference type="Ensembl" id="ENSSANP00000031734.1"/>
    </source>
</evidence>
<dbReference type="Pfam" id="PF00088">
    <property type="entry name" value="Trefoil"/>
    <property type="match status" value="2"/>
</dbReference>
<feature type="disulfide bond" evidence="2">
    <location>
        <begin position="88"/>
        <end position="103"/>
    </location>
</feature>
<dbReference type="SUPFAM" id="SSF57492">
    <property type="entry name" value="Trefoil"/>
    <property type="match status" value="2"/>
</dbReference>
<evidence type="ECO:0000256" key="1">
    <source>
        <dbReference type="ARBA" id="ARBA00023157"/>
    </source>
</evidence>
<name>A0A671MMC2_9TELE</name>
<evidence type="ECO:0000256" key="2">
    <source>
        <dbReference type="PROSITE-ProRule" id="PRU00779"/>
    </source>
</evidence>
<feature type="domain" description="P-type" evidence="4">
    <location>
        <begin position="76"/>
        <end position="114"/>
    </location>
</feature>
<dbReference type="Ensembl" id="ENSSANT00000033785.1">
    <property type="protein sequence ID" value="ENSSANP00000031734.1"/>
    <property type="gene ID" value="ENSSANG00000016193.1"/>
</dbReference>
<dbReference type="PANTHER" id="PTHR23343">
    <property type="entry name" value="ZONA PELLUCIDA SPERM-BINDING PROTEIN"/>
    <property type="match status" value="1"/>
</dbReference>
<evidence type="ECO:0000256" key="3">
    <source>
        <dbReference type="SAM" id="SignalP"/>
    </source>
</evidence>
<proteinExistence type="predicted"/>
<feature type="disulfide bond" evidence="2">
    <location>
        <begin position="23"/>
        <end position="49"/>
    </location>
</feature>
<comment type="caution">
    <text evidence="2">Lacks conserved residue(s) required for the propagation of feature annotation.</text>
</comment>
<dbReference type="Gene3D" id="4.10.110.10">
    <property type="entry name" value="Spasmolytic Protein, domain 1"/>
    <property type="match status" value="2"/>
</dbReference>
<reference evidence="5" key="1">
    <citation type="submission" date="2025-08" db="UniProtKB">
        <authorList>
            <consortium name="Ensembl"/>
        </authorList>
    </citation>
    <scope>IDENTIFICATION</scope>
</reference>
<dbReference type="CDD" id="cd00111">
    <property type="entry name" value="Trefoil"/>
    <property type="match status" value="2"/>
</dbReference>
<evidence type="ECO:0000313" key="6">
    <source>
        <dbReference type="Proteomes" id="UP000472260"/>
    </source>
</evidence>
<feature type="chain" id="PRO_5025538418" description="P-type domain-containing protein" evidence="3">
    <location>
        <begin position="18"/>
        <end position="124"/>
    </location>
</feature>
<dbReference type="InterPro" id="IPR051148">
    <property type="entry name" value="Zona_Pellucida_Domain_gp"/>
</dbReference>
<protein>
    <recommendedName>
        <fullName evidence="4">P-type domain-containing protein</fullName>
    </recommendedName>
</protein>
<feature type="disulfide bond" evidence="2">
    <location>
        <begin position="78"/>
        <end position="104"/>
    </location>
</feature>
<dbReference type="Proteomes" id="UP000472260">
    <property type="component" value="Unassembled WGS sequence"/>
</dbReference>
<dbReference type="InterPro" id="IPR044913">
    <property type="entry name" value="P_trefoil_dom_sf"/>
</dbReference>
<evidence type="ECO:0000259" key="4">
    <source>
        <dbReference type="PROSITE" id="PS51448"/>
    </source>
</evidence>
<accession>A0A671MMC2</accession>
<keyword evidence="6" id="KW-1185">Reference proteome</keyword>
<dbReference type="GO" id="GO:0060468">
    <property type="term" value="P:prevention of polyspermy"/>
    <property type="evidence" value="ECO:0007669"/>
    <property type="project" value="TreeGrafter"/>
</dbReference>
<dbReference type="PANTHER" id="PTHR23343:SF31">
    <property type="entry name" value="ZONA PELLUCIDA SPERM-BINDING PROTEIN 4"/>
    <property type="match status" value="1"/>
</dbReference>
<feature type="domain" description="P-type" evidence="4">
    <location>
        <begin position="21"/>
        <end position="68"/>
    </location>
</feature>
<dbReference type="AlphaFoldDB" id="A0A671MMC2"/>
<dbReference type="SMART" id="SM00018">
    <property type="entry name" value="PD"/>
    <property type="match status" value="2"/>
</dbReference>
<sequence length="124" mass="13639">IIFIVSVRLIIIADHCCCPLDKCAVADYEQIQCGQPGISGAECEAINCCFNGQQQQTNQQFPQKFQQPVAKAEPLDKCAVGDYEQIQCGQPGISGAQCEAINCCFNGQQCYYGKAVVMWCMRTE</sequence>
<feature type="disulfide bond" evidence="2">
    <location>
        <begin position="33"/>
        <end position="48"/>
    </location>
</feature>
<reference evidence="5" key="2">
    <citation type="submission" date="2025-09" db="UniProtKB">
        <authorList>
            <consortium name="Ensembl"/>
        </authorList>
    </citation>
    <scope>IDENTIFICATION</scope>
</reference>
<keyword evidence="1 2" id="KW-1015">Disulfide bond</keyword>
<dbReference type="InterPro" id="IPR000519">
    <property type="entry name" value="P_trefoil_dom"/>
</dbReference>
<keyword evidence="3" id="KW-0732">Signal</keyword>
<dbReference type="GO" id="GO:0032190">
    <property type="term" value="F:acrosin binding"/>
    <property type="evidence" value="ECO:0007669"/>
    <property type="project" value="TreeGrafter"/>
</dbReference>